<dbReference type="CDD" id="cd17535">
    <property type="entry name" value="REC_NarL-like"/>
    <property type="match status" value="1"/>
</dbReference>
<dbReference type="SUPFAM" id="SSF46894">
    <property type="entry name" value="C-terminal effector domain of the bipartite response regulators"/>
    <property type="match status" value="1"/>
</dbReference>
<evidence type="ECO:0000256" key="4">
    <source>
        <dbReference type="ARBA" id="ARBA00023163"/>
    </source>
</evidence>
<evidence type="ECO:0000313" key="8">
    <source>
        <dbReference type="EMBL" id="GAA0488629.1"/>
    </source>
</evidence>
<gene>
    <name evidence="8" type="ORF">GCM10009096_34510</name>
</gene>
<dbReference type="InterPro" id="IPR039420">
    <property type="entry name" value="WalR-like"/>
</dbReference>
<evidence type="ECO:0000313" key="9">
    <source>
        <dbReference type="Proteomes" id="UP001500713"/>
    </source>
</evidence>
<dbReference type="PANTHER" id="PTHR43214">
    <property type="entry name" value="TWO-COMPONENT RESPONSE REGULATOR"/>
    <property type="match status" value="1"/>
</dbReference>
<dbReference type="InterPro" id="IPR058245">
    <property type="entry name" value="NreC/VraR/RcsB-like_REC"/>
</dbReference>
<accession>A0ABN1B3U1</accession>
<evidence type="ECO:0000256" key="5">
    <source>
        <dbReference type="PROSITE-ProRule" id="PRU00169"/>
    </source>
</evidence>
<name>A0ABN1B3U1_9SPHN</name>
<sequence length="234" mass="25606">MCYVVEQENAPRQAEQKFEMSHFTAVIADDHAIVRSGLKAALENERLVDGHQIEVVAEAGNGLDAIAAVKQHRPDMLVLDVSMPIAGGVEVLVETRRWSPDTRIAVFTGISAMGKVSELIEAGVDGLFSKAEDNQGLYQHVPMILQGGRYISPFFTSIMDNAPQQNALTDRERQILNLIVAGQSNKEISGHLGISAKTVDRHRTNLMQKLDVHSVAQLIAYSLREGLIDPAAEI</sequence>
<comment type="caution">
    <text evidence="8">The sequence shown here is derived from an EMBL/GenBank/DDBJ whole genome shotgun (WGS) entry which is preliminary data.</text>
</comment>
<dbReference type="CDD" id="cd06170">
    <property type="entry name" value="LuxR_C_like"/>
    <property type="match status" value="1"/>
</dbReference>
<dbReference type="PROSITE" id="PS00622">
    <property type="entry name" value="HTH_LUXR_1"/>
    <property type="match status" value="1"/>
</dbReference>
<dbReference type="EMBL" id="BAAAEM010000005">
    <property type="protein sequence ID" value="GAA0488629.1"/>
    <property type="molecule type" value="Genomic_DNA"/>
</dbReference>
<dbReference type="PRINTS" id="PR00038">
    <property type="entry name" value="HTHLUXR"/>
</dbReference>
<evidence type="ECO:0000259" key="7">
    <source>
        <dbReference type="PROSITE" id="PS50110"/>
    </source>
</evidence>
<dbReference type="SMART" id="SM00448">
    <property type="entry name" value="REC"/>
    <property type="match status" value="1"/>
</dbReference>
<protein>
    <submittedName>
        <fullName evidence="8">Response regulator transcription factor</fullName>
    </submittedName>
</protein>
<keyword evidence="3" id="KW-0238">DNA-binding</keyword>
<dbReference type="SUPFAM" id="SSF52172">
    <property type="entry name" value="CheY-like"/>
    <property type="match status" value="1"/>
</dbReference>
<organism evidence="8 9">
    <name type="scientific">Parasphingorhabdus litoris</name>
    <dbReference type="NCBI Taxonomy" id="394733"/>
    <lineage>
        <taxon>Bacteria</taxon>
        <taxon>Pseudomonadati</taxon>
        <taxon>Pseudomonadota</taxon>
        <taxon>Alphaproteobacteria</taxon>
        <taxon>Sphingomonadales</taxon>
        <taxon>Sphingomonadaceae</taxon>
        <taxon>Parasphingorhabdus</taxon>
    </lineage>
</organism>
<evidence type="ECO:0000256" key="1">
    <source>
        <dbReference type="ARBA" id="ARBA00022553"/>
    </source>
</evidence>
<dbReference type="PANTHER" id="PTHR43214:SF41">
    <property type="entry name" value="NITRATE_NITRITE RESPONSE REGULATOR PROTEIN NARP"/>
    <property type="match status" value="1"/>
</dbReference>
<dbReference type="Gene3D" id="3.40.50.2300">
    <property type="match status" value="1"/>
</dbReference>
<keyword evidence="1 5" id="KW-0597">Phosphoprotein</keyword>
<dbReference type="PROSITE" id="PS50043">
    <property type="entry name" value="HTH_LUXR_2"/>
    <property type="match status" value="1"/>
</dbReference>
<dbReference type="Pfam" id="PF00196">
    <property type="entry name" value="GerE"/>
    <property type="match status" value="1"/>
</dbReference>
<keyword evidence="9" id="KW-1185">Reference proteome</keyword>
<feature type="domain" description="HTH luxR-type" evidence="6">
    <location>
        <begin position="161"/>
        <end position="226"/>
    </location>
</feature>
<dbReference type="InterPro" id="IPR011006">
    <property type="entry name" value="CheY-like_superfamily"/>
</dbReference>
<feature type="domain" description="Response regulatory" evidence="7">
    <location>
        <begin position="24"/>
        <end position="145"/>
    </location>
</feature>
<keyword evidence="2" id="KW-0805">Transcription regulation</keyword>
<dbReference type="InterPro" id="IPR001789">
    <property type="entry name" value="Sig_transdc_resp-reg_receiver"/>
</dbReference>
<evidence type="ECO:0000256" key="3">
    <source>
        <dbReference type="ARBA" id="ARBA00023125"/>
    </source>
</evidence>
<dbReference type="SMART" id="SM00421">
    <property type="entry name" value="HTH_LUXR"/>
    <property type="match status" value="1"/>
</dbReference>
<dbReference type="Pfam" id="PF00072">
    <property type="entry name" value="Response_reg"/>
    <property type="match status" value="1"/>
</dbReference>
<dbReference type="InterPro" id="IPR000792">
    <property type="entry name" value="Tscrpt_reg_LuxR_C"/>
</dbReference>
<evidence type="ECO:0000259" key="6">
    <source>
        <dbReference type="PROSITE" id="PS50043"/>
    </source>
</evidence>
<reference evidence="8 9" key="1">
    <citation type="journal article" date="2019" name="Int. J. Syst. Evol. Microbiol.">
        <title>The Global Catalogue of Microorganisms (GCM) 10K type strain sequencing project: providing services to taxonomists for standard genome sequencing and annotation.</title>
        <authorList>
            <consortium name="The Broad Institute Genomics Platform"/>
            <consortium name="The Broad Institute Genome Sequencing Center for Infectious Disease"/>
            <person name="Wu L."/>
            <person name="Ma J."/>
        </authorList>
    </citation>
    <scope>NUCLEOTIDE SEQUENCE [LARGE SCALE GENOMIC DNA]</scope>
    <source>
        <strain evidence="8 9">JCM 14162</strain>
    </source>
</reference>
<feature type="modified residue" description="4-aspartylphosphate" evidence="5">
    <location>
        <position position="80"/>
    </location>
</feature>
<dbReference type="InterPro" id="IPR016032">
    <property type="entry name" value="Sig_transdc_resp-reg_C-effctor"/>
</dbReference>
<evidence type="ECO:0000256" key="2">
    <source>
        <dbReference type="ARBA" id="ARBA00023015"/>
    </source>
</evidence>
<dbReference type="PROSITE" id="PS50110">
    <property type="entry name" value="RESPONSE_REGULATORY"/>
    <property type="match status" value="1"/>
</dbReference>
<dbReference type="Proteomes" id="UP001500713">
    <property type="component" value="Unassembled WGS sequence"/>
</dbReference>
<keyword evidence="4" id="KW-0804">Transcription</keyword>
<proteinExistence type="predicted"/>